<keyword evidence="3" id="KW-0378">Hydrolase</keyword>
<dbReference type="CDD" id="cd01421">
    <property type="entry name" value="IMPCH"/>
    <property type="match status" value="1"/>
</dbReference>
<dbReference type="GO" id="GO:0003937">
    <property type="term" value="F:IMP cyclohydrolase activity"/>
    <property type="evidence" value="ECO:0007669"/>
    <property type="project" value="InterPro"/>
</dbReference>
<dbReference type="EMBL" id="PDTI01000062">
    <property type="protein sequence ID" value="PIE62140.1"/>
    <property type="molecule type" value="Genomic_DNA"/>
</dbReference>
<dbReference type="Gene3D" id="3.40.50.1380">
    <property type="entry name" value="Methylglyoxal synthase-like domain"/>
    <property type="match status" value="1"/>
</dbReference>
<protein>
    <recommendedName>
        <fullName evidence="5">MGS-like domain-containing protein</fullName>
    </recommendedName>
</protein>
<dbReference type="SUPFAM" id="SSF52335">
    <property type="entry name" value="Methylglyoxal synthase-like"/>
    <property type="match status" value="1"/>
</dbReference>
<accession>A0A2G6MQ85</accession>
<dbReference type="GO" id="GO:0004643">
    <property type="term" value="F:phosphoribosylaminoimidazolecarboxamide formyltransferase activity"/>
    <property type="evidence" value="ECO:0007669"/>
    <property type="project" value="InterPro"/>
</dbReference>
<feature type="domain" description="MGS-like" evidence="5">
    <location>
        <begin position="7"/>
        <end position="165"/>
    </location>
</feature>
<proteinExistence type="predicted"/>
<keyword evidence="1" id="KW-0808">Transferase</keyword>
<dbReference type="Proteomes" id="UP000231203">
    <property type="component" value="Unassembled WGS sequence"/>
</dbReference>
<dbReference type="PROSITE" id="PS51855">
    <property type="entry name" value="MGS"/>
    <property type="match status" value="1"/>
</dbReference>
<dbReference type="Pfam" id="PF01808">
    <property type="entry name" value="AICARFT_IMPCHas"/>
    <property type="match status" value="1"/>
</dbReference>
<name>A0A2G6MQ85_9BACT</name>
<dbReference type="AlphaFoldDB" id="A0A2G6MQ85"/>
<evidence type="ECO:0000313" key="6">
    <source>
        <dbReference type="EMBL" id="PIE62140.1"/>
    </source>
</evidence>
<evidence type="ECO:0000313" key="7">
    <source>
        <dbReference type="Proteomes" id="UP000231203"/>
    </source>
</evidence>
<comment type="caution">
    <text evidence="6">The sequence shown here is derived from an EMBL/GenBank/DDBJ whole genome shotgun (WGS) entry which is preliminary data.</text>
</comment>
<dbReference type="Pfam" id="PF02142">
    <property type="entry name" value="MGS"/>
    <property type="match status" value="1"/>
</dbReference>
<gene>
    <name evidence="6" type="ORF">CSA25_06615</name>
</gene>
<reference evidence="6 7" key="1">
    <citation type="submission" date="2017-10" db="EMBL/GenBank/DDBJ databases">
        <title>Novel microbial diversity and functional potential in the marine mammal oral microbiome.</title>
        <authorList>
            <person name="Dudek N.K."/>
            <person name="Sun C.L."/>
            <person name="Burstein D."/>
            <person name="Kantor R.S."/>
            <person name="Aliaga Goltsman D.S."/>
            <person name="Bik E.M."/>
            <person name="Thomas B.C."/>
            <person name="Banfield J.F."/>
            <person name="Relman D.A."/>
        </authorList>
    </citation>
    <scope>NUCLEOTIDE SEQUENCE [LARGE SCALE GENOMIC DNA]</scope>
    <source>
        <strain evidence="6">DOLJORAL78_47_202</strain>
    </source>
</reference>
<keyword evidence="2" id="KW-0658">Purine biosynthesis</keyword>
<keyword evidence="4" id="KW-0511">Multifunctional enzyme</keyword>
<dbReference type="FunFam" id="3.40.50.1380:FF:000001">
    <property type="entry name" value="Bifunctional purine biosynthesis protein PurH"/>
    <property type="match status" value="1"/>
</dbReference>
<dbReference type="InterPro" id="IPR002695">
    <property type="entry name" value="PurH-like"/>
</dbReference>
<organism evidence="6 7">
    <name type="scientific">Desulfobacter postgatei</name>
    <dbReference type="NCBI Taxonomy" id="2293"/>
    <lineage>
        <taxon>Bacteria</taxon>
        <taxon>Pseudomonadati</taxon>
        <taxon>Thermodesulfobacteriota</taxon>
        <taxon>Desulfobacteria</taxon>
        <taxon>Desulfobacterales</taxon>
        <taxon>Desulfobacteraceae</taxon>
        <taxon>Desulfobacter</taxon>
    </lineage>
</organism>
<dbReference type="GO" id="GO:0005829">
    <property type="term" value="C:cytosol"/>
    <property type="evidence" value="ECO:0007669"/>
    <property type="project" value="TreeGrafter"/>
</dbReference>
<evidence type="ECO:0000256" key="1">
    <source>
        <dbReference type="ARBA" id="ARBA00022679"/>
    </source>
</evidence>
<dbReference type="PANTHER" id="PTHR11692">
    <property type="entry name" value="BIFUNCTIONAL PURINE BIOSYNTHESIS PROTEIN PURH"/>
    <property type="match status" value="1"/>
</dbReference>
<dbReference type="PANTHER" id="PTHR11692:SF0">
    <property type="entry name" value="BIFUNCTIONAL PURINE BIOSYNTHESIS PROTEIN ATIC"/>
    <property type="match status" value="1"/>
</dbReference>
<evidence type="ECO:0000256" key="3">
    <source>
        <dbReference type="ARBA" id="ARBA00022801"/>
    </source>
</evidence>
<sequence>MTKNVVEKIDDWVKIKTILVSVSVKSGLGTFIPGLLGINPDITILSTGGTYSKIKEILGPDAQNTLKQVSDYTGQPETQGGLVKTLDFKIYLGLLTETYNTSHQDDLKRTHALPIDMVVVNLYPFSQTIAKGNVTLENARGNIDIGGPTMLRAAAKNFIRVASVVDPQSYDDILELLKTKDGALGLEDRYALASKAFEHTARYDRAIADYLTGLSNKDVQSCYKTGEYICTQILKRSTKP</sequence>
<dbReference type="GO" id="GO:0006189">
    <property type="term" value="P:'de novo' IMP biosynthetic process"/>
    <property type="evidence" value="ECO:0007669"/>
    <property type="project" value="TreeGrafter"/>
</dbReference>
<evidence type="ECO:0000256" key="4">
    <source>
        <dbReference type="ARBA" id="ARBA00023268"/>
    </source>
</evidence>
<dbReference type="InterPro" id="IPR011607">
    <property type="entry name" value="MGS-like_dom"/>
</dbReference>
<evidence type="ECO:0000256" key="2">
    <source>
        <dbReference type="ARBA" id="ARBA00022755"/>
    </source>
</evidence>
<dbReference type="InterPro" id="IPR036914">
    <property type="entry name" value="MGS-like_dom_sf"/>
</dbReference>
<dbReference type="SMART" id="SM00851">
    <property type="entry name" value="MGS"/>
    <property type="match status" value="1"/>
</dbReference>
<evidence type="ECO:0000259" key="5">
    <source>
        <dbReference type="PROSITE" id="PS51855"/>
    </source>
</evidence>